<feature type="compositionally biased region" description="Acidic residues" evidence="1">
    <location>
        <begin position="266"/>
        <end position="275"/>
    </location>
</feature>
<feature type="compositionally biased region" description="Basic and acidic residues" evidence="1">
    <location>
        <begin position="453"/>
        <end position="464"/>
    </location>
</feature>
<feature type="compositionally biased region" description="Basic and acidic residues" evidence="1">
    <location>
        <begin position="52"/>
        <end position="61"/>
    </location>
</feature>
<feature type="compositionally biased region" description="Acidic residues" evidence="1">
    <location>
        <begin position="145"/>
        <end position="155"/>
    </location>
</feature>
<feature type="compositionally biased region" description="Acidic residues" evidence="1">
    <location>
        <begin position="212"/>
        <end position="225"/>
    </location>
</feature>
<feature type="region of interest" description="Disordered" evidence="1">
    <location>
        <begin position="440"/>
        <end position="496"/>
    </location>
</feature>
<accession>A0A060T5I1</accession>
<evidence type="ECO:0000256" key="1">
    <source>
        <dbReference type="SAM" id="MobiDB-lite"/>
    </source>
</evidence>
<feature type="compositionally biased region" description="Basic and acidic residues" evidence="1">
    <location>
        <begin position="252"/>
        <end position="265"/>
    </location>
</feature>
<feature type="region of interest" description="Disordered" evidence="1">
    <location>
        <begin position="563"/>
        <end position="610"/>
    </location>
</feature>
<reference evidence="2" key="1">
    <citation type="submission" date="2014-02" db="EMBL/GenBank/DDBJ databases">
        <authorList>
            <person name="Genoscope - CEA"/>
        </authorList>
    </citation>
    <scope>NUCLEOTIDE SEQUENCE</scope>
    <source>
        <strain evidence="2">LS3</strain>
    </source>
</reference>
<protein>
    <submittedName>
        <fullName evidence="2">ARAD1C05654p</fullName>
    </submittedName>
</protein>
<sequence>MSSRRIPLHLQTPDRRDSPLRRLGSSVLQRLGLRKDDNDNLGEWMRSIRERGRNALERDEMLAQQLKEEEEERDREREQELANELRGSTSFERLGSILSGYFTPQKQTAEREDSYETTEHGNGRRSDHQDDTFDRSDQAQSQSESESESESDVDAFDGANGEGEESMYYDVSDVHESGEGTDGMEESEQEDNELVEARERRSVDEGGHYEAESDEGSEEADDTEEKYDQTNVSMQNDAPVVEILSSSDEEAQEKQDNTPEEHSDKEDYDDYDNEDFVDHEHMGYHGDHNEENYHEEDYQEEDYHDDVEMEEVSQEDYLGNENDQTQPDHALGVSHLPASFHELLHEGESAAQHHSFHDQMSHMDPMIIEEGLFVGDGVEYDSYAPVADALLQMRSSHGSNINMDAASDSGNVQIPEPLPTECPANGIKEHVVPVNVSEPVETGNEQTVSELVDTTHKKPVDKVPEPSGASEQSQSTEQEEADGSEIDKKAEEGATDKKRVDVASLVQHKDIPTFAVSSKKEFNPFYSDESDNEEAVNQIQNITTNAFKKLHSLNLNFSFGSTSTDTTVQAPPIEKHGDDANASEISQSPAPALPSRQFRPKGLDTPKLPVAAVNHSPIEFIGFSDKALGLAPNDDQDKQEQESAEERDEILEEEVVQESTIEKAAEAETITNGKTPADGQMDQDDHTDDVEANEGHEAIVESTEHETPQKLSNEKESNEVEPLESRQPAEPEADGGAQASIPDSGPAVQEDAEKDEDGTETRAVHEPDAVDSKEDSIGARVAREHEMEAEAKAEEAEETEAADPQSENLERAGDEQEGEEMDIDTNYNNDLGGVEDERAAPEAAVAPEMESGSNQDNQKDAQPATKEIPVPRRTLRSGKIIGQPEPVEPARKQLRSSSKKPDPIKPARQSARVRQKKKQDADPAEPTSEPIDSSSVQSQAVERSEPSPEPSRKRKVKETKPKPSPKKPKRRRVNLNKK</sequence>
<feature type="compositionally biased region" description="Acidic residues" evidence="1">
    <location>
        <begin position="297"/>
        <end position="314"/>
    </location>
</feature>
<name>A0A060T5I1_BLAAD</name>
<feature type="compositionally biased region" description="Basic and acidic residues" evidence="1">
    <location>
        <begin position="108"/>
        <end position="137"/>
    </location>
</feature>
<proteinExistence type="predicted"/>
<reference evidence="2" key="2">
    <citation type="submission" date="2014-06" db="EMBL/GenBank/DDBJ databases">
        <title>The complete genome of Blastobotrys (Arxula) adeninivorans LS3 - a yeast of biotechnological interest.</title>
        <authorList>
            <person name="Kunze G."/>
            <person name="Gaillardin C."/>
            <person name="Czernicka M."/>
            <person name="Durrens P."/>
            <person name="Martin T."/>
            <person name="Boer E."/>
            <person name="Gabaldon T."/>
            <person name="Cruz J."/>
            <person name="Talla E."/>
            <person name="Marck C."/>
            <person name="Goffeau A."/>
            <person name="Barbe V."/>
            <person name="Baret P."/>
            <person name="Baronian K."/>
            <person name="Beier S."/>
            <person name="Bleykasten C."/>
            <person name="Bode R."/>
            <person name="Casaregola S."/>
            <person name="Despons L."/>
            <person name="Fairhead C."/>
            <person name="Giersberg M."/>
            <person name="Gierski P."/>
            <person name="Hahnel U."/>
            <person name="Hartmann A."/>
            <person name="Jankowska D."/>
            <person name="Jubin C."/>
            <person name="Jung P."/>
            <person name="Lafontaine I."/>
            <person name="Leh-Louis V."/>
            <person name="Lemaire M."/>
            <person name="Marcet-Houben M."/>
            <person name="Mascher M."/>
            <person name="Morel G."/>
            <person name="Richard G.-F."/>
            <person name="Riechen J."/>
            <person name="Sacerdot C."/>
            <person name="Sarkar A."/>
            <person name="Savel G."/>
            <person name="Schacherer J."/>
            <person name="Sherman D."/>
            <person name="Straub M.-L."/>
            <person name="Stein N."/>
            <person name="Thierry A."/>
            <person name="Trautwein-Schult A."/>
            <person name="Westhof E."/>
            <person name="Worch S."/>
            <person name="Dujon B."/>
            <person name="Souciet J.-L."/>
            <person name="Wincker P."/>
            <person name="Scholz U."/>
            <person name="Neuveglise N."/>
        </authorList>
    </citation>
    <scope>NUCLEOTIDE SEQUENCE</scope>
    <source>
        <strain evidence="2">LS3</strain>
    </source>
</reference>
<feature type="compositionally biased region" description="Basic residues" evidence="1">
    <location>
        <begin position="952"/>
        <end position="978"/>
    </location>
</feature>
<feature type="compositionally biased region" description="Basic and acidic residues" evidence="1">
    <location>
        <begin position="195"/>
        <end position="211"/>
    </location>
</feature>
<feature type="compositionally biased region" description="Acidic residues" evidence="1">
    <location>
        <begin position="182"/>
        <end position="194"/>
    </location>
</feature>
<feature type="region of interest" description="Disordered" evidence="1">
    <location>
        <begin position="52"/>
        <end position="331"/>
    </location>
</feature>
<feature type="compositionally biased region" description="Basic and acidic residues" evidence="1">
    <location>
        <begin position="276"/>
        <end position="296"/>
    </location>
</feature>
<feature type="compositionally biased region" description="Basic and acidic residues" evidence="1">
    <location>
        <begin position="693"/>
        <end position="729"/>
    </location>
</feature>
<feature type="region of interest" description="Disordered" evidence="1">
    <location>
        <begin position="627"/>
        <end position="978"/>
    </location>
</feature>
<feature type="compositionally biased region" description="Low complexity" evidence="1">
    <location>
        <begin position="841"/>
        <end position="850"/>
    </location>
</feature>
<feature type="compositionally biased region" description="Polar residues" evidence="1">
    <location>
        <begin position="930"/>
        <end position="941"/>
    </location>
</feature>
<feature type="compositionally biased region" description="Basic and acidic residues" evidence="1">
    <location>
        <begin position="485"/>
        <end position="496"/>
    </location>
</feature>
<organism evidence="2">
    <name type="scientific">Blastobotrys adeninivorans</name>
    <name type="common">Yeast</name>
    <name type="synonym">Arxula adeninivorans</name>
    <dbReference type="NCBI Taxonomy" id="409370"/>
    <lineage>
        <taxon>Eukaryota</taxon>
        <taxon>Fungi</taxon>
        <taxon>Dikarya</taxon>
        <taxon>Ascomycota</taxon>
        <taxon>Saccharomycotina</taxon>
        <taxon>Dipodascomycetes</taxon>
        <taxon>Dipodascales</taxon>
        <taxon>Trichomonascaceae</taxon>
        <taxon>Blastobotrys</taxon>
    </lineage>
</organism>
<evidence type="ECO:0000313" key="2">
    <source>
        <dbReference type="EMBL" id="CDP34142.1"/>
    </source>
</evidence>
<feature type="region of interest" description="Disordered" evidence="1">
    <location>
        <begin position="1"/>
        <end position="23"/>
    </location>
</feature>
<gene>
    <name evidence="2" type="ORF">GNLVRS02_ARAD1C05654g</name>
</gene>
<feature type="compositionally biased region" description="Acidic residues" evidence="1">
    <location>
        <begin position="642"/>
        <end position="656"/>
    </location>
</feature>
<feature type="compositionally biased region" description="Acidic residues" evidence="1">
    <location>
        <begin position="681"/>
        <end position="692"/>
    </location>
</feature>
<dbReference type="AlphaFoldDB" id="A0A060T5I1"/>
<dbReference type="EMBL" id="HG937693">
    <property type="protein sequence ID" value="CDP34142.1"/>
    <property type="molecule type" value="Genomic_DNA"/>
</dbReference>
<feature type="compositionally biased region" description="Basic and acidic residues" evidence="1">
    <location>
        <begin position="759"/>
        <end position="794"/>
    </location>
</feature>